<comment type="caution">
    <text evidence="1">The sequence shown here is derived from an EMBL/GenBank/DDBJ whole genome shotgun (WGS) entry which is preliminary data.</text>
</comment>
<evidence type="ECO:0000313" key="1">
    <source>
        <dbReference type="EMBL" id="GGU86982.1"/>
    </source>
</evidence>
<dbReference type="Proteomes" id="UP000654471">
    <property type="component" value="Unassembled WGS sequence"/>
</dbReference>
<evidence type="ECO:0000313" key="2">
    <source>
        <dbReference type="Proteomes" id="UP000654471"/>
    </source>
</evidence>
<accession>A0ABQ2VH75</accession>
<proteinExistence type="predicted"/>
<keyword evidence="2" id="KW-1185">Reference proteome</keyword>
<protein>
    <submittedName>
        <fullName evidence="1">Uncharacterized protein</fullName>
    </submittedName>
</protein>
<dbReference type="EMBL" id="BMRP01000029">
    <property type="protein sequence ID" value="GGU86982.1"/>
    <property type="molecule type" value="Genomic_DNA"/>
</dbReference>
<gene>
    <name evidence="1" type="ORF">GCM10010211_61360</name>
</gene>
<name>A0ABQ2VH75_9ACTN</name>
<organism evidence="1 2">
    <name type="scientific">Streptomyces albospinus</name>
    <dbReference type="NCBI Taxonomy" id="285515"/>
    <lineage>
        <taxon>Bacteria</taxon>
        <taxon>Bacillati</taxon>
        <taxon>Actinomycetota</taxon>
        <taxon>Actinomycetes</taxon>
        <taxon>Kitasatosporales</taxon>
        <taxon>Streptomycetaceae</taxon>
        <taxon>Streptomyces</taxon>
    </lineage>
</organism>
<reference evidence="2" key="1">
    <citation type="journal article" date="2019" name="Int. J. Syst. Evol. Microbiol.">
        <title>The Global Catalogue of Microorganisms (GCM) 10K type strain sequencing project: providing services to taxonomists for standard genome sequencing and annotation.</title>
        <authorList>
            <consortium name="The Broad Institute Genomics Platform"/>
            <consortium name="The Broad Institute Genome Sequencing Center for Infectious Disease"/>
            <person name="Wu L."/>
            <person name="Ma J."/>
        </authorList>
    </citation>
    <scope>NUCLEOTIDE SEQUENCE [LARGE SCALE GENOMIC DNA]</scope>
    <source>
        <strain evidence="2">JCM 3399</strain>
    </source>
</reference>
<sequence>MGTRPSAVATLVERSTTRCTAIVALPDGIKAEQFAPRLIRSLLGIPPRRGGRSPGTGVA</sequence>